<proteinExistence type="predicted"/>
<organism evidence="1 2">
    <name type="scientific">Henosepilachna vigintioctopunctata</name>
    <dbReference type="NCBI Taxonomy" id="420089"/>
    <lineage>
        <taxon>Eukaryota</taxon>
        <taxon>Metazoa</taxon>
        <taxon>Ecdysozoa</taxon>
        <taxon>Arthropoda</taxon>
        <taxon>Hexapoda</taxon>
        <taxon>Insecta</taxon>
        <taxon>Pterygota</taxon>
        <taxon>Neoptera</taxon>
        <taxon>Endopterygota</taxon>
        <taxon>Coleoptera</taxon>
        <taxon>Polyphaga</taxon>
        <taxon>Cucujiformia</taxon>
        <taxon>Coccinelloidea</taxon>
        <taxon>Coccinellidae</taxon>
        <taxon>Epilachninae</taxon>
        <taxon>Epilachnini</taxon>
        <taxon>Henosepilachna</taxon>
    </lineage>
</organism>
<accession>A0AAW1UF11</accession>
<sequence>MTKVDLNECTSLFLFVVKLSRGDTVVDSTPLIQAVLINISQDLTPIRNREEDRERFTEKLFARCENTNVVKRREKRDNIYYSPRDFVLMHRDSQMHISKSDHEFLGPYEVVNCLEKGRYDIKNIMTKAAKGQLRLWPTQWSVSCDMNAILQFLEQEDDVEFEKAAKCFYMLEMEEILSERDCK</sequence>
<reference evidence="1 2" key="1">
    <citation type="submission" date="2023-03" db="EMBL/GenBank/DDBJ databases">
        <title>Genome insight into feeding habits of ladybird beetles.</title>
        <authorList>
            <person name="Li H.-S."/>
            <person name="Huang Y.-H."/>
            <person name="Pang H."/>
        </authorList>
    </citation>
    <scope>NUCLEOTIDE SEQUENCE [LARGE SCALE GENOMIC DNA]</scope>
    <source>
        <strain evidence="1">SYSU_2023b</strain>
        <tissue evidence="1">Whole body</tissue>
    </source>
</reference>
<dbReference type="EMBL" id="JARQZJ010000068">
    <property type="protein sequence ID" value="KAK9881243.1"/>
    <property type="molecule type" value="Genomic_DNA"/>
</dbReference>
<dbReference type="AlphaFoldDB" id="A0AAW1UF11"/>
<comment type="caution">
    <text evidence="1">The sequence shown here is derived from an EMBL/GenBank/DDBJ whole genome shotgun (WGS) entry which is preliminary data.</text>
</comment>
<name>A0AAW1UF11_9CUCU</name>
<gene>
    <name evidence="1" type="ORF">WA026_015361</name>
</gene>
<keyword evidence="2" id="KW-1185">Reference proteome</keyword>
<evidence type="ECO:0000313" key="1">
    <source>
        <dbReference type="EMBL" id="KAK9881243.1"/>
    </source>
</evidence>
<dbReference type="Proteomes" id="UP001431783">
    <property type="component" value="Unassembled WGS sequence"/>
</dbReference>
<protein>
    <submittedName>
        <fullName evidence="1">Uncharacterized protein</fullName>
    </submittedName>
</protein>
<evidence type="ECO:0000313" key="2">
    <source>
        <dbReference type="Proteomes" id="UP001431783"/>
    </source>
</evidence>